<evidence type="ECO:0000313" key="4">
    <source>
        <dbReference type="EMBL" id="KZE13661.1"/>
    </source>
</evidence>
<dbReference type="InterPro" id="IPR050109">
    <property type="entry name" value="HTH-type_TetR-like_transc_reg"/>
</dbReference>
<dbReference type="EMBL" id="LQQO01000018">
    <property type="protein sequence ID" value="KZE13661.1"/>
    <property type="molecule type" value="Genomic_DNA"/>
</dbReference>
<comment type="caution">
    <text evidence="4">The sequence shown here is derived from an EMBL/GenBank/DDBJ whole genome shotgun (WGS) entry which is preliminary data.</text>
</comment>
<dbReference type="RefSeq" id="WP_066690514.1">
    <property type="nucleotide sequence ID" value="NZ_LQQO01000018.1"/>
</dbReference>
<dbReference type="PANTHER" id="PTHR30055:SF233">
    <property type="entry name" value="REGULATORY PROTEIN TETR"/>
    <property type="match status" value="1"/>
</dbReference>
<dbReference type="InterPro" id="IPR009057">
    <property type="entry name" value="Homeodomain-like_sf"/>
</dbReference>
<evidence type="ECO:0000256" key="2">
    <source>
        <dbReference type="PROSITE-ProRule" id="PRU00335"/>
    </source>
</evidence>
<keyword evidence="1 2" id="KW-0238">DNA-binding</keyword>
<evidence type="ECO:0000256" key="1">
    <source>
        <dbReference type="ARBA" id="ARBA00023125"/>
    </source>
</evidence>
<protein>
    <submittedName>
        <fullName evidence="4">TetR family transcriptional regulator</fullName>
    </submittedName>
</protein>
<name>A0ABR5YBU2_9SPHN</name>
<dbReference type="PANTHER" id="PTHR30055">
    <property type="entry name" value="HTH-TYPE TRANSCRIPTIONAL REGULATOR RUTR"/>
    <property type="match status" value="1"/>
</dbReference>
<gene>
    <name evidence="4" type="ORF">AVT10_15345</name>
</gene>
<sequence>MTKEQTETKREARRLQAERRQDSMTLILDHAEAEFAAKGYNGVTISSVASSAGVDTSLMRYYFGDKEKLFAAVFRRRAPEANAARLAALGAYRPSLGNGGTLEGLLDAFMRPAFEMADIDDKHRNYASIVAYVNSSRGKMYELMSETFDPVSWVLVDDMKILLPHASKEKLYWSYHFLTGSFTFSLGRTGRIDRLSSGLVHSDNFLGIADRLPVFVAAGIRALCAPDGPPDLNSPSDEDRSPT</sequence>
<dbReference type="InterPro" id="IPR041586">
    <property type="entry name" value="PsrA_TetR_C"/>
</dbReference>
<dbReference type="SUPFAM" id="SSF46689">
    <property type="entry name" value="Homeodomain-like"/>
    <property type="match status" value="1"/>
</dbReference>
<dbReference type="SUPFAM" id="SSF48498">
    <property type="entry name" value="Tetracyclin repressor-like, C-terminal domain"/>
    <property type="match status" value="1"/>
</dbReference>
<dbReference type="PROSITE" id="PS50977">
    <property type="entry name" value="HTH_TETR_2"/>
    <property type="match status" value="1"/>
</dbReference>
<evidence type="ECO:0000313" key="5">
    <source>
        <dbReference type="Proteomes" id="UP000076609"/>
    </source>
</evidence>
<organism evidence="4 5">
    <name type="scientific">Sphingomonas hankookensis</name>
    <dbReference type="NCBI Taxonomy" id="563996"/>
    <lineage>
        <taxon>Bacteria</taxon>
        <taxon>Pseudomonadati</taxon>
        <taxon>Pseudomonadota</taxon>
        <taxon>Alphaproteobacteria</taxon>
        <taxon>Sphingomonadales</taxon>
        <taxon>Sphingomonadaceae</taxon>
        <taxon>Sphingomonas</taxon>
    </lineage>
</organism>
<dbReference type="Pfam" id="PF17939">
    <property type="entry name" value="TetR_C_30"/>
    <property type="match status" value="1"/>
</dbReference>
<dbReference type="InterPro" id="IPR036271">
    <property type="entry name" value="Tet_transcr_reg_TetR-rel_C_sf"/>
</dbReference>
<feature type="DNA-binding region" description="H-T-H motif" evidence="2">
    <location>
        <begin position="44"/>
        <end position="63"/>
    </location>
</feature>
<dbReference type="Proteomes" id="UP000076609">
    <property type="component" value="Unassembled WGS sequence"/>
</dbReference>
<keyword evidence="5" id="KW-1185">Reference proteome</keyword>
<dbReference type="Pfam" id="PF00440">
    <property type="entry name" value="TetR_N"/>
    <property type="match status" value="1"/>
</dbReference>
<dbReference type="InterPro" id="IPR001647">
    <property type="entry name" value="HTH_TetR"/>
</dbReference>
<dbReference type="PRINTS" id="PR00455">
    <property type="entry name" value="HTHTETR"/>
</dbReference>
<reference evidence="5" key="1">
    <citation type="submission" date="2016-01" db="EMBL/GenBank/DDBJ databases">
        <title>Draft genome of Chromobacterium sp. F49.</title>
        <authorList>
            <person name="Hong K.W."/>
        </authorList>
    </citation>
    <scope>NUCLEOTIDE SEQUENCE [LARGE SCALE GENOMIC DNA]</scope>
    <source>
        <strain evidence="5">CN3</strain>
    </source>
</reference>
<proteinExistence type="predicted"/>
<evidence type="ECO:0000259" key="3">
    <source>
        <dbReference type="PROSITE" id="PS50977"/>
    </source>
</evidence>
<accession>A0ABR5YBU2</accession>
<feature type="domain" description="HTH tetR-type" evidence="3">
    <location>
        <begin position="21"/>
        <end position="81"/>
    </location>
</feature>
<dbReference type="Gene3D" id="1.10.357.10">
    <property type="entry name" value="Tetracycline Repressor, domain 2"/>
    <property type="match status" value="1"/>
</dbReference>